<organism evidence="1 2">
    <name type="scientific">Gordonia phage Lauer</name>
    <dbReference type="NCBI Taxonomy" id="2656538"/>
    <lineage>
        <taxon>Viruses</taxon>
        <taxon>Duplodnaviria</taxon>
        <taxon>Heunggongvirae</taxon>
        <taxon>Uroviricota</taxon>
        <taxon>Caudoviricetes</taxon>
        <taxon>Ponsvirus</taxon>
        <taxon>Ponsvirus lauer</taxon>
    </lineage>
</organism>
<evidence type="ECO:0000313" key="1">
    <source>
        <dbReference type="EMBL" id="QGJ92135.1"/>
    </source>
</evidence>
<name>A0A649VJ37_9CAUD</name>
<dbReference type="EMBL" id="MN586015">
    <property type="protein sequence ID" value="QGJ92135.1"/>
    <property type="molecule type" value="Genomic_DNA"/>
</dbReference>
<dbReference type="GeneID" id="77939253"/>
<dbReference type="RefSeq" id="YP_010663233.1">
    <property type="nucleotide sequence ID" value="NC_070894.1"/>
</dbReference>
<sequence>MSFLIRRNRPKALAEWRDDFDRSDENPIQKPWSVWGTASPNDAAIVSQALRFGPSNPIASFAGWSYEHTCFTKSWGVAFYMSCVASGLAVQPLRIYINKPSWTKVNQDYTNLACVIIAYRTPGLSCQASVATYANASSSGSTSGLVDIPRNVFEGPWHFWNIKVDNDKLVRVYLDDQLIINVALPAGYEASPGSRAANFQNSMSNTVSLDRFVLYDQYPPDPPFRVYNWAQEFYDDFNRANNSTVGNGWTQFGSGGGIVSNSYGNVSGTGGRGILRNSGITNGVQRVEATIGGADGPTSGSDSSLFLRMNSAGNSGLAANFFSNMLYVARMTGSIESPSMTDLASQSAAFANGDKVAFCTTDDYAWVERNGVTILSTLGANSVPASQSYVGARVEKPGTFSSNSHSWNDIRVLS</sequence>
<accession>A0A649VJ37</accession>
<gene>
    <name evidence="1" type="primary">26</name>
    <name evidence="1" type="ORF">PBI_LAUER_26</name>
</gene>
<evidence type="ECO:0000313" key="2">
    <source>
        <dbReference type="Proteomes" id="UP000426952"/>
    </source>
</evidence>
<dbReference type="KEGG" id="vg:77939253"/>
<protein>
    <submittedName>
        <fullName evidence="1">Uncharacterized protein</fullName>
    </submittedName>
</protein>
<proteinExistence type="predicted"/>
<keyword evidence="2" id="KW-1185">Reference proteome</keyword>
<dbReference type="Proteomes" id="UP000426952">
    <property type="component" value="Segment"/>
</dbReference>
<reference evidence="1 2" key="1">
    <citation type="submission" date="2019-10" db="EMBL/GenBank/DDBJ databases">
        <authorList>
            <person name="Johnson B.J."/>
            <person name="Garlena R.A."/>
            <person name="Russell D.A."/>
            <person name="Pope W.H."/>
            <person name="Jacobs-Sera D."/>
            <person name="Hatfull G.F."/>
        </authorList>
    </citation>
    <scope>NUCLEOTIDE SEQUENCE [LARGE SCALE GENOMIC DNA]</scope>
</reference>